<proteinExistence type="predicted"/>
<dbReference type="Proteomes" id="UP000242381">
    <property type="component" value="Unassembled WGS sequence"/>
</dbReference>
<organism evidence="1 2">
    <name type="scientific">Rhizopus microsporus</name>
    <dbReference type="NCBI Taxonomy" id="58291"/>
    <lineage>
        <taxon>Eukaryota</taxon>
        <taxon>Fungi</taxon>
        <taxon>Fungi incertae sedis</taxon>
        <taxon>Mucoromycota</taxon>
        <taxon>Mucoromycotina</taxon>
        <taxon>Mucoromycetes</taxon>
        <taxon>Mucorales</taxon>
        <taxon>Mucorineae</taxon>
        <taxon>Rhizopodaceae</taxon>
        <taxon>Rhizopus</taxon>
    </lineage>
</organism>
<protein>
    <submittedName>
        <fullName evidence="1">Uncharacterized protein</fullName>
    </submittedName>
</protein>
<evidence type="ECO:0000313" key="1">
    <source>
        <dbReference type="EMBL" id="ORE22117.1"/>
    </source>
</evidence>
<dbReference type="EMBL" id="KV921270">
    <property type="protein sequence ID" value="ORE22117.1"/>
    <property type="molecule type" value="Genomic_DNA"/>
</dbReference>
<gene>
    <name evidence="1" type="ORF">BCV71DRAFT_193583</name>
</gene>
<name>A0A1X0SCY1_RHIZD</name>
<sequence>MSSYLYEWLYFILQSSCDCPSPQVVLLLTTSRLDRSLTGPRPFSCLFQATNYCPRDVSLNLPLTGVCHIQKDGDLSFSHFIRATRIADFFIKDSASDLLRY</sequence>
<evidence type="ECO:0000313" key="2">
    <source>
        <dbReference type="Proteomes" id="UP000242381"/>
    </source>
</evidence>
<reference evidence="1 2" key="1">
    <citation type="journal article" date="2016" name="Proc. Natl. Acad. Sci. U.S.A.">
        <title>Lipid metabolic changes in an early divergent fungus govern the establishment of a mutualistic symbiosis with endobacteria.</title>
        <authorList>
            <person name="Lastovetsky O.A."/>
            <person name="Gaspar M.L."/>
            <person name="Mondo S.J."/>
            <person name="LaButti K.M."/>
            <person name="Sandor L."/>
            <person name="Grigoriev I.V."/>
            <person name="Henry S.A."/>
            <person name="Pawlowska T.E."/>
        </authorList>
    </citation>
    <scope>NUCLEOTIDE SEQUENCE [LARGE SCALE GENOMIC DNA]</scope>
    <source>
        <strain evidence="1 2">ATCC 11559</strain>
    </source>
</reference>
<dbReference type="AlphaFoldDB" id="A0A1X0SCY1"/>
<accession>A0A1X0SCY1</accession>